<keyword evidence="4" id="KW-1003">Cell membrane</keyword>
<dbReference type="InterPro" id="IPR003439">
    <property type="entry name" value="ABC_transporter-like_ATP-bd"/>
</dbReference>
<dbReference type="SUPFAM" id="SSF52540">
    <property type="entry name" value="P-loop containing nucleoside triphosphate hydrolases"/>
    <property type="match status" value="2"/>
</dbReference>
<dbReference type="Gene3D" id="3.40.50.300">
    <property type="entry name" value="P-loop containing nucleotide triphosphate hydrolases"/>
    <property type="match status" value="2"/>
</dbReference>
<evidence type="ECO:0000256" key="7">
    <source>
        <dbReference type="ARBA" id="ARBA00023136"/>
    </source>
</evidence>
<dbReference type="Pfam" id="PF00005">
    <property type="entry name" value="ABC_tran"/>
    <property type="match status" value="2"/>
</dbReference>
<dbReference type="PROSITE" id="PS00211">
    <property type="entry name" value="ABC_TRANSPORTER_1"/>
    <property type="match status" value="2"/>
</dbReference>
<dbReference type="OrthoDB" id="9802264at2"/>
<dbReference type="InterPro" id="IPR017871">
    <property type="entry name" value="ABC_transporter-like_CS"/>
</dbReference>
<evidence type="ECO:0000256" key="6">
    <source>
        <dbReference type="ARBA" id="ARBA00022840"/>
    </source>
</evidence>
<dbReference type="GO" id="GO:0005886">
    <property type="term" value="C:plasma membrane"/>
    <property type="evidence" value="ECO:0007669"/>
    <property type="project" value="UniProtKB-SubCell"/>
</dbReference>
<dbReference type="Proteomes" id="UP000240259">
    <property type="component" value="Unassembled WGS sequence"/>
</dbReference>
<gene>
    <name evidence="9" type="ORF">C9427_32850</name>
</gene>
<dbReference type="GO" id="GO:0005524">
    <property type="term" value="F:ATP binding"/>
    <property type="evidence" value="ECO:0007669"/>
    <property type="project" value="UniProtKB-KW"/>
</dbReference>
<comment type="subcellular location">
    <subcellularLocation>
        <location evidence="1">Cell inner membrane</location>
        <topology evidence="1">Peripheral membrane protein</topology>
    </subcellularLocation>
</comment>
<keyword evidence="10" id="KW-1185">Reference proteome</keyword>
<proteinExistence type="inferred from homology"/>
<dbReference type="InterPro" id="IPR013563">
    <property type="entry name" value="Oligopep_ABC_C"/>
</dbReference>
<organism evidence="9 10">
    <name type="scientific">Mesorhizobium helmanticense</name>
    <dbReference type="NCBI Taxonomy" id="1776423"/>
    <lineage>
        <taxon>Bacteria</taxon>
        <taxon>Pseudomonadati</taxon>
        <taxon>Pseudomonadota</taxon>
        <taxon>Alphaproteobacteria</taxon>
        <taxon>Hyphomicrobiales</taxon>
        <taxon>Phyllobacteriaceae</taxon>
        <taxon>Mesorhizobium</taxon>
    </lineage>
</organism>
<sequence length="541" mass="58258">MTLPLTIENLSISFGRGAIEAVRGVSLELRSGEILALVGESGSGKSLTARSILKIFPEGATVSGRISLTGEDVLAASPSDLARLRGAAAAMVFQEPSTALNPVFTIGWQIAEGLKAHGICDQRARRNRAIELLRDVDIPDPQTRVDYYPHQLSGGQKQRVVIAMALALRPALIIADEPTTALDVTVQAGILDLLRRCRDELGTSILIITHNLGVVADLADRVAVMYQGRIVEEAPSTVLFASPKADYTRRLLAAVPLLGQSSGKEDFASRERLILEADHLEITYPGRFGRTSVPAVKGVTFDIAAGEILGLVGESGSGKSTIGRAVVGLSPVTGGAMRLFGADLRHVKGKSLRELRRRTGFVFQDPASSFNGFMTVFDCIAEPLRVHRALPSAPAVRSRVLELLDQVQLPSDMAWRYPGELSGGQRQRVGLARALALNPEFIVADEPTSALDVSIQAKVLELFKTLQKELGFAALFISHDLAVVEEISHRVGVLRHGKLLELGSAREVMSAPRHDYTRLLINSVPVPDPAIQAEKRARSVA</sequence>
<protein>
    <submittedName>
        <fullName evidence="9">Glutathione ABC transporter ATP-binding protein</fullName>
    </submittedName>
</protein>
<dbReference type="PANTHER" id="PTHR43297">
    <property type="entry name" value="OLIGOPEPTIDE TRANSPORT ATP-BINDING PROTEIN APPD"/>
    <property type="match status" value="1"/>
</dbReference>
<keyword evidence="7" id="KW-0472">Membrane</keyword>
<dbReference type="SMART" id="SM00382">
    <property type="entry name" value="AAA"/>
    <property type="match status" value="2"/>
</dbReference>
<evidence type="ECO:0000256" key="2">
    <source>
        <dbReference type="ARBA" id="ARBA00005417"/>
    </source>
</evidence>
<dbReference type="Pfam" id="PF08352">
    <property type="entry name" value="oligo_HPY"/>
    <property type="match status" value="1"/>
</dbReference>
<evidence type="ECO:0000259" key="8">
    <source>
        <dbReference type="PROSITE" id="PS50893"/>
    </source>
</evidence>
<keyword evidence="5" id="KW-0547">Nucleotide-binding</keyword>
<dbReference type="EMBL" id="PZJX01000080">
    <property type="protein sequence ID" value="PTE06250.1"/>
    <property type="molecule type" value="Genomic_DNA"/>
</dbReference>
<dbReference type="InterPro" id="IPR003593">
    <property type="entry name" value="AAA+_ATPase"/>
</dbReference>
<feature type="domain" description="ABC transporter" evidence="8">
    <location>
        <begin position="275"/>
        <end position="521"/>
    </location>
</feature>
<comment type="caution">
    <text evidence="9">The sequence shown here is derived from an EMBL/GenBank/DDBJ whole genome shotgun (WGS) entry which is preliminary data.</text>
</comment>
<dbReference type="PANTHER" id="PTHR43297:SF2">
    <property type="entry name" value="DIPEPTIDE TRANSPORT ATP-BINDING PROTEIN DPPD"/>
    <property type="match status" value="1"/>
</dbReference>
<dbReference type="RefSeq" id="WP_107653100.1">
    <property type="nucleotide sequence ID" value="NZ_PZJX01000080.1"/>
</dbReference>
<name>A0A2T4IKT8_9HYPH</name>
<keyword evidence="6 9" id="KW-0067">ATP-binding</keyword>
<dbReference type="GO" id="GO:0055085">
    <property type="term" value="P:transmembrane transport"/>
    <property type="evidence" value="ECO:0007669"/>
    <property type="project" value="UniProtKB-ARBA"/>
</dbReference>
<keyword evidence="3" id="KW-0813">Transport</keyword>
<dbReference type="FunFam" id="3.40.50.300:FF:000016">
    <property type="entry name" value="Oligopeptide ABC transporter ATP-binding component"/>
    <property type="match status" value="1"/>
</dbReference>
<evidence type="ECO:0000256" key="3">
    <source>
        <dbReference type="ARBA" id="ARBA00022448"/>
    </source>
</evidence>
<dbReference type="InterPro" id="IPR027417">
    <property type="entry name" value="P-loop_NTPase"/>
</dbReference>
<comment type="similarity">
    <text evidence="2">Belongs to the ABC transporter superfamily.</text>
</comment>
<accession>A0A2T4IKT8</accession>
<evidence type="ECO:0000256" key="5">
    <source>
        <dbReference type="ARBA" id="ARBA00022741"/>
    </source>
</evidence>
<dbReference type="GO" id="GO:0015833">
    <property type="term" value="P:peptide transport"/>
    <property type="evidence" value="ECO:0007669"/>
    <property type="project" value="InterPro"/>
</dbReference>
<feature type="domain" description="ABC transporter" evidence="8">
    <location>
        <begin position="5"/>
        <end position="252"/>
    </location>
</feature>
<dbReference type="GO" id="GO:0016887">
    <property type="term" value="F:ATP hydrolysis activity"/>
    <property type="evidence" value="ECO:0007669"/>
    <property type="project" value="InterPro"/>
</dbReference>
<dbReference type="NCBIfam" id="NF007739">
    <property type="entry name" value="PRK10419.1"/>
    <property type="match status" value="2"/>
</dbReference>
<reference evidence="9 10" key="1">
    <citation type="submission" date="2018-03" db="EMBL/GenBank/DDBJ databases">
        <title>Genome sequence of the symbiotic type strain Mesorhizobium helmanticense CSLC115NT isolated from Lotus corniculatus nodules.</title>
        <authorList>
            <person name="Sannazzaro A.I."/>
            <person name="Torres Tejerizo G.A."/>
            <person name="Dip D."/>
            <person name="Caballero M."/>
            <person name="Pistorio M."/>
            <person name="Estrella M.J."/>
        </authorList>
    </citation>
    <scope>NUCLEOTIDE SEQUENCE [LARGE SCALE GENOMIC DNA]</scope>
    <source>
        <strain evidence="9 10">CSLC115N</strain>
    </source>
</reference>
<evidence type="ECO:0000256" key="4">
    <source>
        <dbReference type="ARBA" id="ARBA00022475"/>
    </source>
</evidence>
<dbReference type="InterPro" id="IPR050388">
    <property type="entry name" value="ABC_Ni/Peptide_Import"/>
</dbReference>
<dbReference type="NCBIfam" id="NF008453">
    <property type="entry name" value="PRK11308.1"/>
    <property type="match status" value="2"/>
</dbReference>
<evidence type="ECO:0000256" key="1">
    <source>
        <dbReference type="ARBA" id="ARBA00004417"/>
    </source>
</evidence>
<dbReference type="AlphaFoldDB" id="A0A2T4IKT8"/>
<dbReference type="CDD" id="cd03257">
    <property type="entry name" value="ABC_NikE_OppD_transporters"/>
    <property type="match status" value="2"/>
</dbReference>
<evidence type="ECO:0000313" key="9">
    <source>
        <dbReference type="EMBL" id="PTE06250.1"/>
    </source>
</evidence>
<evidence type="ECO:0000313" key="10">
    <source>
        <dbReference type="Proteomes" id="UP000240259"/>
    </source>
</evidence>
<dbReference type="PROSITE" id="PS50893">
    <property type="entry name" value="ABC_TRANSPORTER_2"/>
    <property type="match status" value="2"/>
</dbReference>